<protein>
    <submittedName>
        <fullName evidence="8">Putative 50S ribosomal protein L25 (General stress protein CTC) rplY</fullName>
    </submittedName>
</protein>
<evidence type="ECO:0000256" key="1">
    <source>
        <dbReference type="ARBA" id="ARBA00022730"/>
    </source>
</evidence>
<dbReference type="AlphaFoldDB" id="E6PEN4"/>
<dbReference type="Pfam" id="PF14693">
    <property type="entry name" value="Ribosomal_TL5_C"/>
    <property type="match status" value="1"/>
</dbReference>
<feature type="region of interest" description="Disordered" evidence="5">
    <location>
        <begin position="1"/>
        <end position="22"/>
    </location>
</feature>
<dbReference type="GO" id="GO:0008097">
    <property type="term" value="F:5S rRNA binding"/>
    <property type="evidence" value="ECO:0007669"/>
    <property type="project" value="InterPro"/>
</dbReference>
<feature type="region of interest" description="Disordered" evidence="5">
    <location>
        <begin position="194"/>
        <end position="216"/>
    </location>
</feature>
<keyword evidence="4" id="KW-0687">Ribonucleoprotein</keyword>
<organism evidence="8">
    <name type="scientific">mine drainage metagenome</name>
    <dbReference type="NCBI Taxonomy" id="410659"/>
    <lineage>
        <taxon>unclassified sequences</taxon>
        <taxon>metagenomes</taxon>
        <taxon>ecological metagenomes</taxon>
    </lineage>
</organism>
<proteinExistence type="inferred from homology"/>
<evidence type="ECO:0000313" key="8">
    <source>
        <dbReference type="EMBL" id="CBH74919.1"/>
    </source>
</evidence>
<reference evidence="8" key="1">
    <citation type="submission" date="2009-10" db="EMBL/GenBank/DDBJ databases">
        <title>Diversity of trophic interactions inside an arsenic-rich microbial ecosystem.</title>
        <authorList>
            <person name="Bertin P.N."/>
            <person name="Heinrich-Salmeron A."/>
            <person name="Pelletier E."/>
            <person name="Goulhen-Chollet F."/>
            <person name="Arsene-Ploetze F."/>
            <person name="Gallien S."/>
            <person name="Calteau A."/>
            <person name="Vallenet D."/>
            <person name="Casiot C."/>
            <person name="Chane-Woon-Ming B."/>
            <person name="Giloteaux L."/>
            <person name="Barakat M."/>
            <person name="Bonnefoy V."/>
            <person name="Bruneel O."/>
            <person name="Chandler M."/>
            <person name="Cleiss J."/>
            <person name="Duran R."/>
            <person name="Elbaz-Poulichet F."/>
            <person name="Fonknechten N."/>
            <person name="Lauga B."/>
            <person name="Mornico D."/>
            <person name="Ortet P."/>
            <person name="Schaeffer C."/>
            <person name="Siguier P."/>
            <person name="Alexander Thil Smith A."/>
            <person name="Van Dorsselaer A."/>
            <person name="Weissenbach J."/>
            <person name="Medigue C."/>
            <person name="Le Paslier D."/>
        </authorList>
    </citation>
    <scope>NUCLEOTIDE SEQUENCE</scope>
</reference>
<name>E6PEN4_9ZZZZ</name>
<dbReference type="PANTHER" id="PTHR33284">
    <property type="entry name" value="RIBOSOMAL PROTEIN L25/GLN-TRNA SYNTHETASE, ANTI-CODON-BINDING DOMAIN-CONTAINING PROTEIN"/>
    <property type="match status" value="1"/>
</dbReference>
<evidence type="ECO:0000256" key="4">
    <source>
        <dbReference type="ARBA" id="ARBA00023274"/>
    </source>
</evidence>
<dbReference type="Pfam" id="PF01386">
    <property type="entry name" value="Ribosomal_L25p"/>
    <property type="match status" value="1"/>
</dbReference>
<evidence type="ECO:0000259" key="6">
    <source>
        <dbReference type="Pfam" id="PF01386"/>
    </source>
</evidence>
<dbReference type="HAMAP" id="MF_01334">
    <property type="entry name" value="Ribosomal_bL25_CTC"/>
    <property type="match status" value="1"/>
</dbReference>
<comment type="caution">
    <text evidence="8">The sequence shown here is derived from an EMBL/GenBank/DDBJ whole genome shotgun (WGS) entry which is preliminary data.</text>
</comment>
<dbReference type="InterPro" id="IPR001021">
    <property type="entry name" value="Ribosomal_bL25_long"/>
</dbReference>
<dbReference type="GO" id="GO:0022625">
    <property type="term" value="C:cytosolic large ribosomal subunit"/>
    <property type="evidence" value="ECO:0007669"/>
    <property type="project" value="TreeGrafter"/>
</dbReference>
<dbReference type="InterPro" id="IPR020056">
    <property type="entry name" value="Rbsml_bL25/Gln-tRNA_synth_N"/>
</dbReference>
<evidence type="ECO:0000256" key="3">
    <source>
        <dbReference type="ARBA" id="ARBA00022980"/>
    </source>
</evidence>
<feature type="domain" description="Large ribosomal subunit protein bL25 L25" evidence="6">
    <location>
        <begin position="9"/>
        <end position="95"/>
    </location>
</feature>
<dbReference type="SUPFAM" id="SSF50715">
    <property type="entry name" value="Ribosomal protein L25-like"/>
    <property type="match status" value="1"/>
</dbReference>
<keyword evidence="2" id="KW-0694">RNA-binding</keyword>
<accession>E6PEN4</accession>
<dbReference type="Gene3D" id="2.170.120.20">
    <property type="entry name" value="Ribosomal protein L25, beta domain"/>
    <property type="match status" value="1"/>
</dbReference>
<keyword evidence="3 8" id="KW-0689">Ribosomal protein</keyword>
<evidence type="ECO:0000256" key="5">
    <source>
        <dbReference type="SAM" id="MobiDB-lite"/>
    </source>
</evidence>
<dbReference type="InterPro" id="IPR011035">
    <property type="entry name" value="Ribosomal_bL25/Gln-tRNA_synth"/>
</dbReference>
<keyword evidence="1" id="KW-0699">rRNA-binding</keyword>
<dbReference type="EMBL" id="CABL01000005">
    <property type="protein sequence ID" value="CBH74919.1"/>
    <property type="molecule type" value="Genomic_DNA"/>
</dbReference>
<dbReference type="InterPro" id="IPR020057">
    <property type="entry name" value="Ribosomal_bL25_b-dom"/>
</dbReference>
<dbReference type="PANTHER" id="PTHR33284:SF1">
    <property type="entry name" value="RIBOSOMAL PROTEIN L25_GLN-TRNA SYNTHETASE, ANTI-CODON-BINDING DOMAIN-CONTAINING PROTEIN"/>
    <property type="match status" value="1"/>
</dbReference>
<evidence type="ECO:0000259" key="7">
    <source>
        <dbReference type="Pfam" id="PF14693"/>
    </source>
</evidence>
<gene>
    <name evidence="8" type="ORF">CARN1_0094</name>
</gene>
<dbReference type="InterPro" id="IPR037121">
    <property type="entry name" value="Ribosomal_bL25_C"/>
</dbReference>
<dbReference type="GO" id="GO:0003735">
    <property type="term" value="F:structural constituent of ribosome"/>
    <property type="evidence" value="ECO:0007669"/>
    <property type="project" value="InterPro"/>
</dbReference>
<dbReference type="CDD" id="cd00495">
    <property type="entry name" value="Ribosomal_L25_TL5_CTC"/>
    <property type="match status" value="1"/>
</dbReference>
<dbReference type="GO" id="GO:0006412">
    <property type="term" value="P:translation"/>
    <property type="evidence" value="ECO:0007669"/>
    <property type="project" value="InterPro"/>
</dbReference>
<feature type="domain" description="Large ribosomal subunit protein bL25 beta" evidence="7">
    <location>
        <begin position="104"/>
        <end position="186"/>
    </location>
</feature>
<evidence type="ECO:0000256" key="2">
    <source>
        <dbReference type="ARBA" id="ARBA00022884"/>
    </source>
</evidence>
<dbReference type="Gene3D" id="2.40.240.10">
    <property type="entry name" value="Ribosomal Protein L25, Chain P"/>
    <property type="match status" value="1"/>
</dbReference>
<dbReference type="NCBIfam" id="TIGR00731">
    <property type="entry name" value="bL25_bact_ctc"/>
    <property type="match status" value="1"/>
</dbReference>
<sequence length="216" mass="23002">MPTKVHVLPVEPRETTGTSSASALRAKGMVPAVLYGHGDAPRHLAMEGRAFEDLAGRHEAGGVLTLVHAGKTIDTALLRAVQRHPVTRRVIHVDFQRVGLNEAVTARVPIATVGVAPGVKEFGGVMDLLSHHIEIEGPADQLPEHIDIDVSDLGVHRHVSAGDVKLPKGFRLVTAPETVLITVEASKTARQVEESAVAPAEQIEPEVLGQKSEIKA</sequence>
<dbReference type="InterPro" id="IPR020930">
    <property type="entry name" value="Ribosomal_uL5_bac-type"/>
</dbReference>
<dbReference type="InterPro" id="IPR029751">
    <property type="entry name" value="Ribosomal_L25_dom"/>
</dbReference>